<accession>A0ABM9PEQ5</accession>
<dbReference type="Pfam" id="PF02391">
    <property type="entry name" value="MoaE"/>
    <property type="match status" value="1"/>
</dbReference>
<sequence>MLCSLFFNHKNNYLYHIDFYSFCAFKLIYLLKFMTRTSIKITEEKLSLQECIDFVSEDNCGGIVPFVGTVRNATQNKTVTQLDFSSYVPMAIKEMQKIADVALEKFAVEKIAIHHAIGSLQIGDIPVIITVSAPHRNAAFEACQYAIDTLKETVPIWKKEFFEDGEVWVNAHP</sequence>
<evidence type="ECO:0000256" key="5">
    <source>
        <dbReference type="ARBA" id="ARBA00023150"/>
    </source>
</evidence>
<dbReference type="SUPFAM" id="SSF54690">
    <property type="entry name" value="Molybdopterin synthase subunit MoaE"/>
    <property type="match status" value="1"/>
</dbReference>
<keyword evidence="12" id="KW-0808">Transferase</keyword>
<dbReference type="InterPro" id="IPR036563">
    <property type="entry name" value="MoaE_sf"/>
</dbReference>
<evidence type="ECO:0000313" key="13">
    <source>
        <dbReference type="Proteomes" id="UP001497527"/>
    </source>
</evidence>
<evidence type="ECO:0000256" key="8">
    <source>
        <dbReference type="ARBA" id="ARBA00030407"/>
    </source>
</evidence>
<dbReference type="GO" id="GO:0030366">
    <property type="term" value="F:molybdopterin synthase activity"/>
    <property type="evidence" value="ECO:0007669"/>
    <property type="project" value="UniProtKB-EC"/>
</dbReference>
<dbReference type="EC" id="2.8.1.12" evidence="3"/>
<evidence type="ECO:0000256" key="10">
    <source>
        <dbReference type="ARBA" id="ARBA00032474"/>
    </source>
</evidence>
<evidence type="ECO:0000256" key="6">
    <source>
        <dbReference type="ARBA" id="ARBA00026066"/>
    </source>
</evidence>
<evidence type="ECO:0000256" key="4">
    <source>
        <dbReference type="ARBA" id="ARBA00013858"/>
    </source>
</evidence>
<dbReference type="CDD" id="cd00756">
    <property type="entry name" value="MoaE"/>
    <property type="match status" value="1"/>
</dbReference>
<comment type="subunit">
    <text evidence="6">Heterotetramer of 2 MoaD subunits and 2 MoaE subunits. Also stable as homodimer. The enzyme changes between these two forms during catalysis.</text>
</comment>
<evidence type="ECO:0000256" key="11">
    <source>
        <dbReference type="ARBA" id="ARBA00049878"/>
    </source>
</evidence>
<reference evidence="12 13" key="1">
    <citation type="submission" date="2024-05" db="EMBL/GenBank/DDBJ databases">
        <authorList>
            <person name="Duchaud E."/>
        </authorList>
    </citation>
    <scope>NUCLEOTIDE SEQUENCE [LARGE SCALE GENOMIC DNA]</scope>
    <source>
        <strain evidence="12">Ena-SAMPLE-TAB-13-05-2024-13:56:06:370-140308</strain>
    </source>
</reference>
<keyword evidence="5" id="KW-0501">Molybdenum cofactor biosynthesis</keyword>
<dbReference type="PANTHER" id="PTHR23404">
    <property type="entry name" value="MOLYBDOPTERIN SYNTHASE RELATED"/>
    <property type="match status" value="1"/>
</dbReference>
<comment type="caution">
    <text evidence="12">The sequence shown here is derived from an EMBL/GenBank/DDBJ whole genome shotgun (WGS) entry which is preliminary data.</text>
</comment>
<comment type="similarity">
    <text evidence="2">Belongs to the MoaE family.</text>
</comment>
<dbReference type="Proteomes" id="UP001497527">
    <property type="component" value="Unassembled WGS sequence"/>
</dbReference>
<dbReference type="EMBL" id="CAXJIO010000014">
    <property type="protein sequence ID" value="CAL2103939.1"/>
    <property type="molecule type" value="Genomic_DNA"/>
</dbReference>
<evidence type="ECO:0000256" key="2">
    <source>
        <dbReference type="ARBA" id="ARBA00005426"/>
    </source>
</evidence>
<dbReference type="Gene3D" id="3.90.1170.40">
    <property type="entry name" value="Molybdopterin biosynthesis MoaE subunit"/>
    <property type="match status" value="1"/>
</dbReference>
<proteinExistence type="inferred from homology"/>
<evidence type="ECO:0000256" key="9">
    <source>
        <dbReference type="ARBA" id="ARBA00030781"/>
    </source>
</evidence>
<comment type="pathway">
    <text evidence="1">Cofactor biosynthesis; molybdopterin biosynthesis.</text>
</comment>
<protein>
    <recommendedName>
        <fullName evidence="4">Molybdopterin synthase catalytic subunit</fullName>
        <ecNumber evidence="3">2.8.1.12</ecNumber>
    </recommendedName>
    <alternativeName>
        <fullName evidence="9">MPT synthase subunit 2</fullName>
    </alternativeName>
    <alternativeName>
        <fullName evidence="7">Molybdenum cofactor biosynthesis protein E</fullName>
    </alternativeName>
    <alternativeName>
        <fullName evidence="8">Molybdopterin-converting factor large subunit</fullName>
    </alternativeName>
    <alternativeName>
        <fullName evidence="10">Molybdopterin-converting factor subunit 2</fullName>
    </alternativeName>
</protein>
<organism evidence="12 13">
    <name type="scientific">Tenacibaculum polynesiense</name>
    <dbReference type="NCBI Taxonomy" id="3137857"/>
    <lineage>
        <taxon>Bacteria</taxon>
        <taxon>Pseudomonadati</taxon>
        <taxon>Bacteroidota</taxon>
        <taxon>Flavobacteriia</taxon>
        <taxon>Flavobacteriales</taxon>
        <taxon>Flavobacteriaceae</taxon>
        <taxon>Tenacibaculum</taxon>
    </lineage>
</organism>
<evidence type="ECO:0000256" key="3">
    <source>
        <dbReference type="ARBA" id="ARBA00011950"/>
    </source>
</evidence>
<evidence type="ECO:0000256" key="1">
    <source>
        <dbReference type="ARBA" id="ARBA00005046"/>
    </source>
</evidence>
<dbReference type="InterPro" id="IPR003448">
    <property type="entry name" value="Mopterin_biosynth_MoaE"/>
</dbReference>
<name>A0ABM9PEQ5_9FLAO</name>
<evidence type="ECO:0000256" key="7">
    <source>
        <dbReference type="ARBA" id="ARBA00029745"/>
    </source>
</evidence>
<keyword evidence="13" id="KW-1185">Reference proteome</keyword>
<evidence type="ECO:0000313" key="12">
    <source>
        <dbReference type="EMBL" id="CAL2103939.1"/>
    </source>
</evidence>
<gene>
    <name evidence="12" type="ORF">T190423A01A_50187</name>
</gene>
<comment type="catalytic activity">
    <reaction evidence="11">
        <text>2 [molybdopterin-synthase sulfur-carrier protein]-C-terminal-Gly-aminoethanethioate + cyclic pyranopterin phosphate + H2O = molybdopterin + 2 [molybdopterin-synthase sulfur-carrier protein]-C-terminal Gly-Gly + 2 H(+)</text>
        <dbReference type="Rhea" id="RHEA:26333"/>
        <dbReference type="Rhea" id="RHEA-COMP:12202"/>
        <dbReference type="Rhea" id="RHEA-COMP:19907"/>
        <dbReference type="ChEBI" id="CHEBI:15377"/>
        <dbReference type="ChEBI" id="CHEBI:15378"/>
        <dbReference type="ChEBI" id="CHEBI:58698"/>
        <dbReference type="ChEBI" id="CHEBI:59648"/>
        <dbReference type="ChEBI" id="CHEBI:90778"/>
        <dbReference type="ChEBI" id="CHEBI:232372"/>
        <dbReference type="EC" id="2.8.1.12"/>
    </reaction>
</comment>